<name>A0A7K5DUQ4_POLCE</name>
<evidence type="ECO:0000256" key="6">
    <source>
        <dbReference type="ARBA" id="ARBA00022833"/>
    </source>
</evidence>
<sequence length="711" mass="79675">MKPSAAEAADKAARPPDGTQATTEKIRSSLKNVKKDTGKPEKLRFKPLTGKVFYLDIPSNVISEKLGKDLKELGGRVESFLSKDINYLVTSKKEAKFAPALGQISPVPSPESAPNGGNGSPHPGNQKDRHDGSSFKIVDTVRMSRGKSLVEKAIKEQDLIPSGSILSNALSWGVKILHVDDVKNCIEQKKRELYLIRRAGSSSKDVGKHVAAQKSKTGRLKSPFIRVEDRSRQYRPFYLQLLSFPFLNYCVPKPYSPFEVDKKYSSGQKQTQSKERNKINSDKDRGMPAQFPQKDKKKRGYCECCGKKYEDLQTHLESERHRNFAQSTQYKVVDVIISKLVYDFVAYKDDDTGKIKRTKCSTGYFSPIIGKITRPDELKERLKKQRIALKTYSWKDTAMQALKLDRQPAEVQPNSVPIPTLVSVSASSFLFCHPSQPAELKSKFRINNENIKADCSCAVKSQETVVSSNSIQPPLQKTDKVYTENLSRASEPFSKEILEPDVSKNNVQCFQEGMDTLYSHTQVTDLSEKDKNLLQQKRKLNNSIVLPAKCLKKTDANPTFVKKHHDLCDNHQQMQYNVALEAEVSDTAVNKELNASTASAAHSSPSGKLHRKVRLNLRRGKRGTGKQNMELCVKDSDRLTVPENKRSTCSSPLQTLLELFQTSERNSEFGGFSSNTEKKCSVNISDKCEGQNANVMWSLFSSSSSSPFFGF</sequence>
<evidence type="ECO:0000256" key="5">
    <source>
        <dbReference type="ARBA" id="ARBA00022771"/>
    </source>
</evidence>
<feature type="region of interest" description="Disordered" evidence="11">
    <location>
        <begin position="1"/>
        <end position="42"/>
    </location>
</feature>
<dbReference type="GO" id="GO:1901987">
    <property type="term" value="P:regulation of cell cycle phase transition"/>
    <property type="evidence" value="ECO:0007669"/>
    <property type="project" value="TreeGrafter"/>
</dbReference>
<organism evidence="13 14">
    <name type="scientific">Polioptila caerulea</name>
    <name type="common">Blue-grey gnatcatcher</name>
    <dbReference type="NCBI Taxonomy" id="66707"/>
    <lineage>
        <taxon>Eukaryota</taxon>
        <taxon>Metazoa</taxon>
        <taxon>Chordata</taxon>
        <taxon>Craniata</taxon>
        <taxon>Vertebrata</taxon>
        <taxon>Euteleostomi</taxon>
        <taxon>Archelosauria</taxon>
        <taxon>Archosauria</taxon>
        <taxon>Dinosauria</taxon>
        <taxon>Saurischia</taxon>
        <taxon>Theropoda</taxon>
        <taxon>Coelurosauria</taxon>
        <taxon>Aves</taxon>
        <taxon>Neognathae</taxon>
        <taxon>Neoaves</taxon>
        <taxon>Telluraves</taxon>
        <taxon>Australaves</taxon>
        <taxon>Passeriformes</taxon>
        <taxon>Certhiidae</taxon>
        <taxon>Polioptilinae</taxon>
        <taxon>Polioptila</taxon>
    </lineage>
</organism>
<accession>A0A7K5DUQ4</accession>
<dbReference type="PANTHER" id="PTHR15375">
    <property type="entry name" value="ACTIVATOR OF S-PHASE KINASE-RELATED"/>
    <property type="match status" value="1"/>
</dbReference>
<comment type="subcellular location">
    <subcellularLocation>
        <location evidence="1">Nucleus</location>
    </subcellularLocation>
</comment>
<dbReference type="InterPro" id="IPR006572">
    <property type="entry name" value="Znf_DBF"/>
</dbReference>
<feature type="compositionally biased region" description="Basic and acidic residues" evidence="11">
    <location>
        <begin position="33"/>
        <end position="42"/>
    </location>
</feature>
<feature type="region of interest" description="Disordered" evidence="11">
    <location>
        <begin position="100"/>
        <end position="134"/>
    </location>
</feature>
<keyword evidence="4" id="KW-0677">Repeat</keyword>
<keyword evidence="14" id="KW-1185">Reference proteome</keyword>
<comment type="caution">
    <text evidence="13">The sequence shown here is derived from an EMBL/GenBank/DDBJ whole genome shotgun (WGS) entry which is preliminary data.</text>
</comment>
<keyword evidence="7" id="KW-0539">Nucleus</keyword>
<dbReference type="Pfam" id="PF07535">
    <property type="entry name" value="zf-DBF"/>
    <property type="match status" value="1"/>
</dbReference>
<dbReference type="GO" id="GO:0010571">
    <property type="term" value="P:positive regulation of nuclear cell cycle DNA replication"/>
    <property type="evidence" value="ECO:0007669"/>
    <property type="project" value="TreeGrafter"/>
</dbReference>
<dbReference type="SMART" id="SM00292">
    <property type="entry name" value="BRCT"/>
    <property type="match status" value="1"/>
</dbReference>
<feature type="non-terminal residue" evidence="13">
    <location>
        <position position="1"/>
    </location>
</feature>
<proteinExistence type="predicted"/>
<dbReference type="InterPro" id="IPR038545">
    <property type="entry name" value="Znf_DBF_sf"/>
</dbReference>
<dbReference type="InterPro" id="IPR001357">
    <property type="entry name" value="BRCT_dom"/>
</dbReference>
<evidence type="ECO:0000259" key="12">
    <source>
        <dbReference type="PROSITE" id="PS51265"/>
    </source>
</evidence>
<dbReference type="PANTHER" id="PTHR15375:SF22">
    <property type="entry name" value="PROTEIN DBF4 HOMOLOG A"/>
    <property type="match status" value="1"/>
</dbReference>
<evidence type="ECO:0000256" key="8">
    <source>
        <dbReference type="ARBA" id="ARBA00023306"/>
    </source>
</evidence>
<dbReference type="SMART" id="SM00586">
    <property type="entry name" value="ZnF_DBF"/>
    <property type="match status" value="1"/>
</dbReference>
<keyword evidence="3" id="KW-0479">Metal-binding</keyword>
<dbReference type="SUPFAM" id="SSF52113">
    <property type="entry name" value="BRCT domain"/>
    <property type="match status" value="1"/>
</dbReference>
<dbReference type="Proteomes" id="UP000573697">
    <property type="component" value="Unassembled WGS sequence"/>
</dbReference>
<dbReference type="PROSITE" id="PS51265">
    <property type="entry name" value="ZF_DBF4"/>
    <property type="match status" value="1"/>
</dbReference>
<dbReference type="Gene3D" id="2.10.50.40">
    <property type="match status" value="1"/>
</dbReference>
<evidence type="ECO:0000256" key="9">
    <source>
        <dbReference type="ARBA" id="ARBA00040397"/>
    </source>
</evidence>
<keyword evidence="5 10" id="KW-0863">Zinc-finger</keyword>
<keyword evidence="2" id="KW-0597">Phosphoprotein</keyword>
<dbReference type="GO" id="GO:0008270">
    <property type="term" value="F:zinc ion binding"/>
    <property type="evidence" value="ECO:0007669"/>
    <property type="project" value="UniProtKB-KW"/>
</dbReference>
<keyword evidence="6" id="KW-0862">Zinc</keyword>
<evidence type="ECO:0000313" key="14">
    <source>
        <dbReference type="Proteomes" id="UP000573697"/>
    </source>
</evidence>
<reference evidence="13 14" key="1">
    <citation type="submission" date="2019-09" db="EMBL/GenBank/DDBJ databases">
        <title>Bird 10,000 Genomes (B10K) Project - Family phase.</title>
        <authorList>
            <person name="Zhang G."/>
        </authorList>
    </citation>
    <scope>NUCLEOTIDE SEQUENCE [LARGE SCALE GENOMIC DNA]</scope>
    <source>
        <strain evidence="13">B10K-DU-001-66</strain>
        <tissue evidence="13">Muscle</tissue>
    </source>
</reference>
<dbReference type="Gene3D" id="6.10.250.3410">
    <property type="entry name" value="DBF zinc finger"/>
    <property type="match status" value="1"/>
</dbReference>
<dbReference type="FunFam" id="6.10.250.3410:FF:000001">
    <property type="entry name" value="Protein DBF4 homolog A"/>
    <property type="match status" value="1"/>
</dbReference>
<evidence type="ECO:0000256" key="3">
    <source>
        <dbReference type="ARBA" id="ARBA00022723"/>
    </source>
</evidence>
<evidence type="ECO:0000313" key="13">
    <source>
        <dbReference type="EMBL" id="NWS24130.1"/>
    </source>
</evidence>
<keyword evidence="8" id="KW-0131">Cell cycle</keyword>
<dbReference type="EMBL" id="VYXF01000705">
    <property type="protein sequence ID" value="NWS24130.1"/>
    <property type="molecule type" value="Genomic_DNA"/>
</dbReference>
<feature type="compositionally biased region" description="Basic and acidic residues" evidence="11">
    <location>
        <begin position="272"/>
        <end position="286"/>
    </location>
</feature>
<dbReference type="GO" id="GO:0003676">
    <property type="term" value="F:nucleic acid binding"/>
    <property type="evidence" value="ECO:0007669"/>
    <property type="project" value="InterPro"/>
</dbReference>
<evidence type="ECO:0000256" key="11">
    <source>
        <dbReference type="SAM" id="MobiDB-lite"/>
    </source>
</evidence>
<evidence type="ECO:0000256" key="2">
    <source>
        <dbReference type="ARBA" id="ARBA00022553"/>
    </source>
</evidence>
<evidence type="ECO:0000256" key="10">
    <source>
        <dbReference type="PROSITE-ProRule" id="PRU00600"/>
    </source>
</evidence>
<dbReference type="GO" id="GO:0031431">
    <property type="term" value="C:Dbf4-dependent protein kinase complex"/>
    <property type="evidence" value="ECO:0007669"/>
    <property type="project" value="TreeGrafter"/>
</dbReference>
<evidence type="ECO:0000256" key="4">
    <source>
        <dbReference type="ARBA" id="ARBA00022737"/>
    </source>
</evidence>
<protein>
    <recommendedName>
        <fullName evidence="9">Protein DBF4 homolog A</fullName>
    </recommendedName>
</protein>
<evidence type="ECO:0000256" key="7">
    <source>
        <dbReference type="ARBA" id="ARBA00023242"/>
    </source>
</evidence>
<gene>
    <name evidence="13" type="primary">Dbf4</name>
    <name evidence="13" type="ORF">POLCAE_R14312</name>
</gene>
<dbReference type="InterPro" id="IPR051590">
    <property type="entry name" value="Replication_Regulatory_Kinase"/>
</dbReference>
<dbReference type="InterPro" id="IPR036420">
    <property type="entry name" value="BRCT_dom_sf"/>
</dbReference>
<feature type="non-terminal residue" evidence="13">
    <location>
        <position position="711"/>
    </location>
</feature>
<feature type="region of interest" description="Disordered" evidence="11">
    <location>
        <begin position="262"/>
        <end position="293"/>
    </location>
</feature>
<evidence type="ECO:0000256" key="1">
    <source>
        <dbReference type="ARBA" id="ARBA00004123"/>
    </source>
</evidence>
<dbReference type="GO" id="GO:0043539">
    <property type="term" value="F:protein serine/threonine kinase activator activity"/>
    <property type="evidence" value="ECO:0007669"/>
    <property type="project" value="TreeGrafter"/>
</dbReference>
<feature type="domain" description="DBF4-type" evidence="12">
    <location>
        <begin position="295"/>
        <end position="343"/>
    </location>
</feature>
<dbReference type="AlphaFoldDB" id="A0A7K5DUQ4"/>